<dbReference type="Gene3D" id="1.20.1250.20">
    <property type="entry name" value="MFS general substrate transporter like domains"/>
    <property type="match status" value="2"/>
</dbReference>
<feature type="transmembrane region" description="Helical" evidence="4">
    <location>
        <begin position="178"/>
        <end position="195"/>
    </location>
</feature>
<feature type="transmembrane region" description="Helical" evidence="4">
    <location>
        <begin position="441"/>
        <end position="464"/>
    </location>
</feature>
<dbReference type="PANTHER" id="PTHR11360">
    <property type="entry name" value="MONOCARBOXYLATE TRANSPORTER"/>
    <property type="match status" value="1"/>
</dbReference>
<dbReference type="InterPro" id="IPR050327">
    <property type="entry name" value="Proton-linked_MCT"/>
</dbReference>
<feature type="transmembrane region" description="Helical" evidence="4">
    <location>
        <begin position="202"/>
        <end position="222"/>
    </location>
</feature>
<name>A0A1Y6LZM2_ZYMTR</name>
<evidence type="ECO:0000256" key="1">
    <source>
        <dbReference type="ARBA" id="ARBA00004141"/>
    </source>
</evidence>
<dbReference type="PROSITE" id="PS50850">
    <property type="entry name" value="MFS"/>
    <property type="match status" value="1"/>
</dbReference>
<evidence type="ECO:0000256" key="2">
    <source>
        <dbReference type="ARBA" id="ARBA00006727"/>
    </source>
</evidence>
<evidence type="ECO:0000313" key="6">
    <source>
        <dbReference type="EMBL" id="SMY29855.1"/>
    </source>
</evidence>
<feature type="domain" description="Major facilitator superfamily (MFS) profile" evidence="5">
    <location>
        <begin position="72"/>
        <end position="467"/>
    </location>
</feature>
<sequence>MVRSLSSRSSMESKESELAASSISDADHDLEKQRPSSTTSDTICENFGSPVELTTSHLSQSAHPSIPNGGLKAWLQVLSAFFLFFNSWGLINAHGTFQSHYRTVLLPEYSPTTLSWIGSLSAFLLCLTTVFIGPLIDHGHARITVFAGASLVLAGLLATSACTMYWHLVLAQGVCMGIGQGCLFISAISVLPRWFSTRRSFALGLAAAGSSLGGVAYSLTFHELISHFSFAITLRLLAAISLPTLLVPCILLDPDPNAAAPFANSKSRISFFPSLKPFLSLPFTLLALASFMGSLALYIPFIYLPAYAMTSTTFPATQIYLLIPILSLASILGRIIPGLLADRLGALNVLAAFTVLAGMVGLCWTGVSEKLGLVVWAVCYGAVSGGFVSLQPAGVVSLSPSEEEDGMGGRLGLNTFCGALGLLVGTPPVAGILAAKDPTKVGVQVLCGGALVVAGGLVVAARIAQTGFVVWKKA</sequence>
<evidence type="ECO:0000259" key="5">
    <source>
        <dbReference type="PROSITE" id="PS50850"/>
    </source>
</evidence>
<keyword evidence="4" id="KW-1133">Transmembrane helix</keyword>
<dbReference type="InterPro" id="IPR036259">
    <property type="entry name" value="MFS_trans_sf"/>
</dbReference>
<organism evidence="6 7">
    <name type="scientific">Zymoseptoria tritici ST99CH_1A5</name>
    <dbReference type="NCBI Taxonomy" id="1276529"/>
    <lineage>
        <taxon>Eukaryota</taxon>
        <taxon>Fungi</taxon>
        <taxon>Dikarya</taxon>
        <taxon>Ascomycota</taxon>
        <taxon>Pezizomycotina</taxon>
        <taxon>Dothideomycetes</taxon>
        <taxon>Dothideomycetidae</taxon>
        <taxon>Mycosphaerellales</taxon>
        <taxon>Mycosphaerellaceae</taxon>
        <taxon>Zymoseptoria</taxon>
    </lineage>
</organism>
<dbReference type="AlphaFoldDB" id="A0A1Y6LZM2"/>
<feature type="transmembrane region" description="Helical" evidence="4">
    <location>
        <begin position="143"/>
        <end position="166"/>
    </location>
</feature>
<feature type="transmembrane region" description="Helical" evidence="4">
    <location>
        <begin position="73"/>
        <end position="93"/>
    </location>
</feature>
<feature type="transmembrane region" description="Helical" evidence="4">
    <location>
        <begin position="347"/>
        <end position="367"/>
    </location>
</feature>
<feature type="transmembrane region" description="Helical" evidence="4">
    <location>
        <begin position="411"/>
        <end position="435"/>
    </location>
</feature>
<feature type="compositionally biased region" description="Basic and acidic residues" evidence="3">
    <location>
        <begin position="25"/>
        <end position="34"/>
    </location>
</feature>
<protein>
    <recommendedName>
        <fullName evidence="5">Major facilitator superfamily (MFS) profile domain-containing protein</fullName>
    </recommendedName>
</protein>
<dbReference type="GO" id="GO:0022857">
    <property type="term" value="F:transmembrane transporter activity"/>
    <property type="evidence" value="ECO:0007669"/>
    <property type="project" value="InterPro"/>
</dbReference>
<keyword evidence="4" id="KW-0812">Transmembrane</keyword>
<evidence type="ECO:0000256" key="3">
    <source>
        <dbReference type="SAM" id="MobiDB-lite"/>
    </source>
</evidence>
<evidence type="ECO:0000256" key="4">
    <source>
        <dbReference type="SAM" id="Phobius"/>
    </source>
</evidence>
<dbReference type="Proteomes" id="UP000215453">
    <property type="component" value="Chromosome 13"/>
</dbReference>
<proteinExistence type="inferred from homology"/>
<dbReference type="SUPFAM" id="SSF103473">
    <property type="entry name" value="MFS general substrate transporter"/>
    <property type="match status" value="1"/>
</dbReference>
<dbReference type="Pfam" id="PF07690">
    <property type="entry name" value="MFS_1"/>
    <property type="match status" value="1"/>
</dbReference>
<keyword evidence="4" id="KW-0472">Membrane</keyword>
<feature type="region of interest" description="Disordered" evidence="3">
    <location>
        <begin position="1"/>
        <end position="43"/>
    </location>
</feature>
<reference evidence="6 7" key="1">
    <citation type="submission" date="2016-10" db="EMBL/GenBank/DDBJ databases">
        <authorList>
            <person name="Varghese N."/>
        </authorList>
    </citation>
    <scope>NUCLEOTIDE SEQUENCE [LARGE SCALE GENOMIC DNA]</scope>
</reference>
<dbReference type="InterPro" id="IPR011701">
    <property type="entry name" value="MFS"/>
</dbReference>
<evidence type="ECO:0000313" key="7">
    <source>
        <dbReference type="Proteomes" id="UP000215453"/>
    </source>
</evidence>
<feature type="compositionally biased region" description="Low complexity" evidence="3">
    <location>
        <begin position="1"/>
        <end position="10"/>
    </location>
</feature>
<gene>
    <name evidence="6" type="ORF">ZT1A5_G11304</name>
</gene>
<dbReference type="InterPro" id="IPR020846">
    <property type="entry name" value="MFS_dom"/>
</dbReference>
<comment type="similarity">
    <text evidence="2">Belongs to the major facilitator superfamily. Monocarboxylate porter (TC 2.A.1.13) family.</text>
</comment>
<dbReference type="GO" id="GO:0016020">
    <property type="term" value="C:membrane"/>
    <property type="evidence" value="ECO:0007669"/>
    <property type="project" value="UniProtKB-SubCell"/>
</dbReference>
<feature type="transmembrane region" description="Helical" evidence="4">
    <location>
        <begin position="319"/>
        <end position="340"/>
    </location>
</feature>
<accession>A0A1Y6LZM2</accession>
<dbReference type="PANTHER" id="PTHR11360:SF234">
    <property type="entry name" value="MFS-TYPE TRANSPORTER DBAD-RELATED"/>
    <property type="match status" value="1"/>
</dbReference>
<feature type="transmembrane region" description="Helical" evidence="4">
    <location>
        <begin position="113"/>
        <end position="136"/>
    </location>
</feature>
<feature type="transmembrane region" description="Helical" evidence="4">
    <location>
        <begin position="373"/>
        <end position="390"/>
    </location>
</feature>
<dbReference type="EMBL" id="LT882688">
    <property type="protein sequence ID" value="SMY29855.1"/>
    <property type="molecule type" value="Genomic_DNA"/>
</dbReference>
<comment type="subcellular location">
    <subcellularLocation>
        <location evidence="1">Membrane</location>
        <topology evidence="1">Multi-pass membrane protein</topology>
    </subcellularLocation>
</comment>
<feature type="transmembrane region" description="Helical" evidence="4">
    <location>
        <begin position="278"/>
        <end position="299"/>
    </location>
</feature>